<dbReference type="Proteomes" id="UP000044602">
    <property type="component" value="Unassembled WGS sequence"/>
</dbReference>
<dbReference type="AlphaFoldDB" id="A0A0G4MS28"/>
<evidence type="ECO:0000313" key="2">
    <source>
        <dbReference type="Proteomes" id="UP000044602"/>
    </source>
</evidence>
<sequence>MRSGTAQRGNPANLIVDDPRFSGKAVALCWAKKGGEKGGTVLVKRRGARDDTMICMDMRVNIRHAFGSDTAWQQAPPTTCRVVVVEVWSDLAILCERAADFCVSTLALQSPNHCSSVR</sequence>
<keyword evidence="2" id="KW-1185">Reference proteome</keyword>
<reference evidence="1 2" key="1">
    <citation type="submission" date="2015-05" db="EMBL/GenBank/DDBJ databases">
        <authorList>
            <person name="Wang D.B."/>
            <person name="Wang M."/>
        </authorList>
    </citation>
    <scope>NUCLEOTIDE SEQUENCE [LARGE SCALE GENOMIC DNA]</scope>
    <source>
        <strain evidence="1">VL1</strain>
    </source>
</reference>
<organism evidence="1 2">
    <name type="scientific">Verticillium longisporum</name>
    <name type="common">Verticillium dahliae var. longisporum</name>
    <dbReference type="NCBI Taxonomy" id="100787"/>
    <lineage>
        <taxon>Eukaryota</taxon>
        <taxon>Fungi</taxon>
        <taxon>Dikarya</taxon>
        <taxon>Ascomycota</taxon>
        <taxon>Pezizomycotina</taxon>
        <taxon>Sordariomycetes</taxon>
        <taxon>Hypocreomycetidae</taxon>
        <taxon>Glomerellales</taxon>
        <taxon>Plectosphaerellaceae</taxon>
        <taxon>Verticillium</taxon>
    </lineage>
</organism>
<evidence type="ECO:0000313" key="1">
    <source>
        <dbReference type="EMBL" id="CRK37019.1"/>
    </source>
</evidence>
<protein>
    <submittedName>
        <fullName evidence="1">Uncharacterized protein</fullName>
    </submittedName>
</protein>
<dbReference type="EMBL" id="CVQH01024527">
    <property type="protein sequence ID" value="CRK37019.1"/>
    <property type="molecule type" value="Genomic_DNA"/>
</dbReference>
<accession>A0A0G4MS28</accession>
<gene>
    <name evidence="1" type="ORF">BN1708_007274</name>
</gene>
<name>A0A0G4MS28_VERLO</name>
<proteinExistence type="predicted"/>